<keyword evidence="1" id="KW-0812">Transmembrane</keyword>
<keyword evidence="1" id="KW-0472">Membrane</keyword>
<dbReference type="STRING" id="54.SAMN02745121_04158"/>
<feature type="domain" description="Signal transduction histidine kinase internal region" evidence="2">
    <location>
        <begin position="149"/>
        <end position="223"/>
    </location>
</feature>
<keyword evidence="1" id="KW-1133">Transmembrane helix</keyword>
<keyword evidence="4" id="KW-1185">Reference proteome</keyword>
<dbReference type="GO" id="GO:0000155">
    <property type="term" value="F:phosphorelay sensor kinase activity"/>
    <property type="evidence" value="ECO:0007669"/>
    <property type="project" value="InterPro"/>
</dbReference>
<feature type="transmembrane region" description="Helical" evidence="1">
    <location>
        <begin position="40"/>
        <end position="60"/>
    </location>
</feature>
<dbReference type="RefSeq" id="WP_096327931.1">
    <property type="nucleotide sequence ID" value="NZ_FOMX01000013.1"/>
</dbReference>
<name>A0A1I2AA79_9BACT</name>
<dbReference type="Gene3D" id="3.30.565.10">
    <property type="entry name" value="Histidine kinase-like ATPase, C-terminal domain"/>
    <property type="match status" value="1"/>
</dbReference>
<keyword evidence="3" id="KW-0418">Kinase</keyword>
<dbReference type="Proteomes" id="UP000199400">
    <property type="component" value="Unassembled WGS sequence"/>
</dbReference>
<keyword evidence="3" id="KW-0808">Transferase</keyword>
<reference evidence="4" key="1">
    <citation type="submission" date="2016-10" db="EMBL/GenBank/DDBJ databases">
        <authorList>
            <person name="Varghese N."/>
            <person name="Submissions S."/>
        </authorList>
    </citation>
    <scope>NUCLEOTIDE SEQUENCE [LARGE SCALE GENOMIC DNA]</scope>
    <source>
        <strain evidence="4">ATCC 25963</strain>
    </source>
</reference>
<accession>A0A1I2AA79</accession>
<dbReference type="SUPFAM" id="SSF55874">
    <property type="entry name" value="ATPase domain of HSP90 chaperone/DNA topoisomerase II/histidine kinase"/>
    <property type="match status" value="1"/>
</dbReference>
<sequence>MALIASTLQALLAPRRLVPIVLVSIPLVVAQHRYSPARDPGAVVVGLAMCLVFALVAPWLWRVTAPRGWPGLAVYGLVGAAVVAVLGIVLPALFGVGRTFLTEDASLLVALALFLVGGWGLGRDIDLEASLARERARAEALAREAERAHLLALRSHLDPHFLFNTLNAIAEWCRTDGEVAERAVLRLSAMLRTILDGVRLPAWPLRRELDLCRDLFALHAVRDPGRFDCSVDGDPGDVLVPPLLLLPLAENAIKHGPAAGHRGPVRIHLSSGTSGLEVVIDNPGPFTGPRPGGEGLHMARRRLDLAYDGRAGLVIGPADHGTRAVVTIPPGPAPAVVT</sequence>
<dbReference type="AlphaFoldDB" id="A0A1I2AA79"/>
<protein>
    <submittedName>
        <fullName evidence="3">Histidine kinase</fullName>
    </submittedName>
</protein>
<evidence type="ECO:0000256" key="1">
    <source>
        <dbReference type="SAM" id="Phobius"/>
    </source>
</evidence>
<feature type="transmembrane region" description="Helical" evidence="1">
    <location>
        <begin position="105"/>
        <end position="122"/>
    </location>
</feature>
<evidence type="ECO:0000313" key="3">
    <source>
        <dbReference type="EMBL" id="SFE40954.1"/>
    </source>
</evidence>
<dbReference type="PANTHER" id="PTHR34220:SF7">
    <property type="entry name" value="SENSOR HISTIDINE KINASE YPDA"/>
    <property type="match status" value="1"/>
</dbReference>
<feature type="transmembrane region" description="Helical" evidence="1">
    <location>
        <begin position="72"/>
        <end position="93"/>
    </location>
</feature>
<dbReference type="InterPro" id="IPR036890">
    <property type="entry name" value="HATPase_C_sf"/>
</dbReference>
<proteinExistence type="predicted"/>
<dbReference type="Pfam" id="PF06580">
    <property type="entry name" value="His_kinase"/>
    <property type="match status" value="1"/>
</dbReference>
<dbReference type="OrthoDB" id="2514702at2"/>
<dbReference type="PANTHER" id="PTHR34220">
    <property type="entry name" value="SENSOR HISTIDINE KINASE YPDA"/>
    <property type="match status" value="1"/>
</dbReference>
<dbReference type="InterPro" id="IPR050640">
    <property type="entry name" value="Bact_2-comp_sensor_kinase"/>
</dbReference>
<evidence type="ECO:0000259" key="2">
    <source>
        <dbReference type="Pfam" id="PF06580"/>
    </source>
</evidence>
<gene>
    <name evidence="3" type="ORF">SAMN02745121_04158</name>
</gene>
<dbReference type="EMBL" id="FOMX01000013">
    <property type="protein sequence ID" value="SFE40954.1"/>
    <property type="molecule type" value="Genomic_DNA"/>
</dbReference>
<dbReference type="InterPro" id="IPR010559">
    <property type="entry name" value="Sig_transdc_His_kin_internal"/>
</dbReference>
<dbReference type="GO" id="GO:0016020">
    <property type="term" value="C:membrane"/>
    <property type="evidence" value="ECO:0007669"/>
    <property type="project" value="InterPro"/>
</dbReference>
<evidence type="ECO:0000313" key="4">
    <source>
        <dbReference type="Proteomes" id="UP000199400"/>
    </source>
</evidence>
<organism evidence="3 4">
    <name type="scientific">Nannocystis exedens</name>
    <dbReference type="NCBI Taxonomy" id="54"/>
    <lineage>
        <taxon>Bacteria</taxon>
        <taxon>Pseudomonadati</taxon>
        <taxon>Myxococcota</taxon>
        <taxon>Polyangia</taxon>
        <taxon>Nannocystales</taxon>
        <taxon>Nannocystaceae</taxon>
        <taxon>Nannocystis</taxon>
    </lineage>
</organism>